<dbReference type="EMBL" id="CH476748">
    <property type="protein sequence ID" value="EIE91114.1"/>
    <property type="molecule type" value="Genomic_DNA"/>
</dbReference>
<keyword evidence="3" id="KW-1185">Reference proteome</keyword>
<feature type="compositionally biased region" description="Polar residues" evidence="1">
    <location>
        <begin position="8"/>
        <end position="25"/>
    </location>
</feature>
<dbReference type="VEuPathDB" id="FungiDB:RO3G_15825"/>
<dbReference type="RefSeq" id="XP_067526510.1">
    <property type="nucleotide sequence ID" value="XM_067670409.1"/>
</dbReference>
<evidence type="ECO:0000256" key="1">
    <source>
        <dbReference type="SAM" id="MobiDB-lite"/>
    </source>
</evidence>
<name>I1CRN4_RHIO9</name>
<evidence type="ECO:0000313" key="3">
    <source>
        <dbReference type="Proteomes" id="UP000009138"/>
    </source>
</evidence>
<accession>I1CRN4</accession>
<protein>
    <submittedName>
        <fullName evidence="2">Uncharacterized protein</fullName>
    </submittedName>
</protein>
<sequence length="73" mass="8418">MHQFLRDPTQSSNSKFNQEQGISFNRSHKEKKMNEVGQKIITRLLYVLKDEFVHVALKDVVMAVPNISALSMN</sequence>
<evidence type="ECO:0000313" key="2">
    <source>
        <dbReference type="EMBL" id="EIE91114.1"/>
    </source>
</evidence>
<dbReference type="GeneID" id="93622790"/>
<organism evidence="2 3">
    <name type="scientific">Rhizopus delemar (strain RA 99-880 / ATCC MYA-4621 / FGSC 9543 / NRRL 43880)</name>
    <name type="common">Mucormycosis agent</name>
    <name type="synonym">Rhizopus arrhizus var. delemar</name>
    <dbReference type="NCBI Taxonomy" id="246409"/>
    <lineage>
        <taxon>Eukaryota</taxon>
        <taxon>Fungi</taxon>
        <taxon>Fungi incertae sedis</taxon>
        <taxon>Mucoromycota</taxon>
        <taxon>Mucoromycotina</taxon>
        <taxon>Mucoromycetes</taxon>
        <taxon>Mucorales</taxon>
        <taxon>Mucorineae</taxon>
        <taxon>Rhizopodaceae</taxon>
        <taxon>Rhizopus</taxon>
    </lineage>
</organism>
<proteinExistence type="predicted"/>
<feature type="region of interest" description="Disordered" evidence="1">
    <location>
        <begin position="1"/>
        <end position="32"/>
    </location>
</feature>
<dbReference type="InParanoid" id="I1CRN4"/>
<gene>
    <name evidence="2" type="ORF">RO3G_15825</name>
</gene>
<dbReference type="AlphaFoldDB" id="I1CRN4"/>
<reference evidence="2 3" key="1">
    <citation type="journal article" date="2009" name="PLoS Genet.">
        <title>Genomic analysis of the basal lineage fungus Rhizopus oryzae reveals a whole-genome duplication.</title>
        <authorList>
            <person name="Ma L.-J."/>
            <person name="Ibrahim A.S."/>
            <person name="Skory C."/>
            <person name="Grabherr M.G."/>
            <person name="Burger G."/>
            <person name="Butler M."/>
            <person name="Elias M."/>
            <person name="Idnurm A."/>
            <person name="Lang B.F."/>
            <person name="Sone T."/>
            <person name="Abe A."/>
            <person name="Calvo S.E."/>
            <person name="Corrochano L.M."/>
            <person name="Engels R."/>
            <person name="Fu J."/>
            <person name="Hansberg W."/>
            <person name="Kim J.-M."/>
            <person name="Kodira C.D."/>
            <person name="Koehrsen M.J."/>
            <person name="Liu B."/>
            <person name="Miranda-Saavedra D."/>
            <person name="O'Leary S."/>
            <person name="Ortiz-Castellanos L."/>
            <person name="Poulter R."/>
            <person name="Rodriguez-Romero J."/>
            <person name="Ruiz-Herrera J."/>
            <person name="Shen Y.-Q."/>
            <person name="Zeng Q."/>
            <person name="Galagan J."/>
            <person name="Birren B.W."/>
            <person name="Cuomo C.A."/>
            <person name="Wickes B.L."/>
        </authorList>
    </citation>
    <scope>NUCLEOTIDE SEQUENCE [LARGE SCALE GENOMIC DNA]</scope>
    <source>
        <strain evidence="3">RA 99-880 / ATCC MYA-4621 / FGSC 9543 / NRRL 43880</strain>
    </source>
</reference>
<dbReference type="Proteomes" id="UP000009138">
    <property type="component" value="Unassembled WGS sequence"/>
</dbReference>